<evidence type="ECO:0000313" key="8">
    <source>
        <dbReference type="EMBL" id="PJY73720.1"/>
    </source>
</evidence>
<organism evidence="8 9">
    <name type="scientific">Bacteroides fragilis</name>
    <dbReference type="NCBI Taxonomy" id="817"/>
    <lineage>
        <taxon>Bacteria</taxon>
        <taxon>Pseudomonadati</taxon>
        <taxon>Bacteroidota</taxon>
        <taxon>Bacteroidia</taxon>
        <taxon>Bacteroidales</taxon>
        <taxon>Bacteroidaceae</taxon>
        <taxon>Bacteroides</taxon>
    </lineage>
</organism>
<name>A0A2M9V4W8_BACFG</name>
<dbReference type="EMBL" id="JAVFHL010000001">
    <property type="protein sequence ID" value="MDT6977518.1"/>
    <property type="molecule type" value="Genomic_DNA"/>
</dbReference>
<dbReference type="GO" id="GO:0046872">
    <property type="term" value="F:metal ion binding"/>
    <property type="evidence" value="ECO:0007669"/>
    <property type="project" value="UniProtKB-KW"/>
</dbReference>
<dbReference type="Proteomes" id="UP001258434">
    <property type="component" value="Unassembled WGS sequence"/>
</dbReference>
<protein>
    <submittedName>
        <fullName evidence="7">Radical SAM protein</fullName>
    </submittedName>
    <submittedName>
        <fullName evidence="8">Radical SAM superfamily protein</fullName>
    </submittedName>
</protein>
<evidence type="ECO:0000256" key="5">
    <source>
        <dbReference type="ARBA" id="ARBA00023014"/>
    </source>
</evidence>
<reference evidence="8" key="2">
    <citation type="submission" date="2017-10" db="EMBL/GenBank/DDBJ databases">
        <authorList>
            <person name="Banno H."/>
            <person name="Chua N.-H."/>
        </authorList>
    </citation>
    <scope>NUCLEOTIDE SEQUENCE</scope>
    <source>
        <strain evidence="8">12905</strain>
    </source>
</reference>
<dbReference type="Proteomes" id="UP000231846">
    <property type="component" value="Unassembled WGS sequence"/>
</dbReference>
<dbReference type="InterPro" id="IPR023404">
    <property type="entry name" value="rSAM_horseshoe"/>
</dbReference>
<dbReference type="GO" id="GO:0051536">
    <property type="term" value="F:iron-sulfur cluster binding"/>
    <property type="evidence" value="ECO:0007669"/>
    <property type="project" value="UniProtKB-KW"/>
</dbReference>
<gene>
    <name evidence="7" type="ORF">BFGS077_002821</name>
    <name evidence="8" type="ORF">CQW34_02994</name>
</gene>
<comment type="cofactor">
    <cofactor evidence="1">
        <name>[4Fe-4S] cluster</name>
        <dbReference type="ChEBI" id="CHEBI:49883"/>
    </cofactor>
</comment>
<evidence type="ECO:0000256" key="2">
    <source>
        <dbReference type="ARBA" id="ARBA00022691"/>
    </source>
</evidence>
<evidence type="ECO:0000313" key="9">
    <source>
        <dbReference type="Proteomes" id="UP000231846"/>
    </source>
</evidence>
<keyword evidence="4" id="KW-0408">Iron</keyword>
<dbReference type="InterPro" id="IPR006638">
    <property type="entry name" value="Elp3/MiaA/NifB-like_rSAM"/>
</dbReference>
<keyword evidence="3" id="KW-0479">Metal-binding</keyword>
<accession>A0A2M9V4W8</accession>
<keyword evidence="2" id="KW-0949">S-adenosyl-L-methionine</keyword>
<reference evidence="8 9" key="1">
    <citation type="journal article" date="2017" name="MBio">
        <title>Gut Symbiont Bacteroides fragilis Secretes a Eukaryotic-Like Ubiquitin Protein That Mediates Intraspecies Antagonism.</title>
        <authorList>
            <person name="Chatzidaki-Livanis M."/>
            <person name="Coyne M.J."/>
            <person name="Roelofs K.G."/>
            <person name="Gentyala R.R."/>
            <person name="Caldwell J.M."/>
            <person name="Comstock L.E."/>
        </authorList>
    </citation>
    <scope>NUCLEOTIDE SEQUENCE [LARGE SCALE GENOMIC DNA]</scope>
    <source>
        <strain evidence="8 9">12905</strain>
    </source>
</reference>
<keyword evidence="5" id="KW-0411">Iron-sulfur</keyword>
<dbReference type="AlphaFoldDB" id="A0A2M9V4W8"/>
<reference evidence="7 10" key="4">
    <citation type="submission" date="2023-08" db="EMBL/GenBank/DDBJ databases">
        <authorList>
            <person name="Du M."/>
            <person name="Liu C."/>
            <person name="Liu S.-J."/>
        </authorList>
    </citation>
    <scope>NUCLEOTIDE SEQUENCE [LARGE SCALE GENOMIC DNA]</scope>
    <source>
        <strain evidence="7 10">GS077</strain>
    </source>
</reference>
<dbReference type="GO" id="GO:0003824">
    <property type="term" value="F:catalytic activity"/>
    <property type="evidence" value="ECO:0007669"/>
    <property type="project" value="InterPro"/>
</dbReference>
<evidence type="ECO:0000313" key="7">
    <source>
        <dbReference type="EMBL" id="MDT6977518.1"/>
    </source>
</evidence>
<reference evidence="7" key="5">
    <citation type="submission" date="2024-03" db="EMBL/GenBank/DDBJ databases">
        <title>A gut symbiont ubiquitin homologue binds and inactivates peptidyl-prolyl isomerase to mediate the interbacterial arms race in the human gut.</title>
        <authorList>
            <person name="Jiang K."/>
            <person name="Li W."/>
            <person name="Tong M."/>
            <person name="Xu J."/>
            <person name="Chen Z."/>
            <person name="Yang Y."/>
            <person name="Zang Y."/>
            <person name="Jiao X."/>
            <person name="Liu C."/>
            <person name="Lim B."/>
            <person name="Jiang X."/>
            <person name="Wang J."/>
            <person name="Wu D."/>
            <person name="Wang M."/>
            <person name="Liu S.-J."/>
            <person name="Shao F."/>
            <person name="Gao X."/>
        </authorList>
    </citation>
    <scope>NUCLEOTIDE SEQUENCE</scope>
    <source>
        <strain evidence="7">GS077</strain>
    </source>
</reference>
<dbReference type="SMART" id="SM00729">
    <property type="entry name" value="Elp3"/>
    <property type="match status" value="1"/>
</dbReference>
<dbReference type="InterPro" id="IPR058240">
    <property type="entry name" value="rSAM_sf"/>
</dbReference>
<evidence type="ECO:0000256" key="3">
    <source>
        <dbReference type="ARBA" id="ARBA00022723"/>
    </source>
</evidence>
<dbReference type="InterPro" id="IPR007197">
    <property type="entry name" value="rSAM"/>
</dbReference>
<dbReference type="EMBL" id="PDCW01000022">
    <property type="protein sequence ID" value="PJY73720.1"/>
    <property type="molecule type" value="Genomic_DNA"/>
</dbReference>
<evidence type="ECO:0000256" key="1">
    <source>
        <dbReference type="ARBA" id="ARBA00001966"/>
    </source>
</evidence>
<dbReference type="SUPFAM" id="SSF102114">
    <property type="entry name" value="Radical SAM enzymes"/>
    <property type="match status" value="1"/>
</dbReference>
<reference evidence="10" key="3">
    <citation type="submission" date="2023-07" db="EMBL/GenBank/DDBJ databases">
        <title>A gut symbiont ubiquitin homologue binds and inactivates peptidyl-prolyl isomerase to mediate the interbacterial arms race in the human gut.</title>
        <authorList>
            <person name="Jiang K."/>
            <person name="Li W."/>
            <person name="Tong M."/>
            <person name="Xu J."/>
            <person name="Chen Z."/>
            <person name="Yang Y."/>
            <person name="Zang Y."/>
            <person name="Jiao X."/>
            <person name="Liu C."/>
            <person name="Lim B."/>
            <person name="Jiang X."/>
            <person name="Wang J."/>
            <person name="Wu D."/>
            <person name="Wang M."/>
            <person name="Liu S.-J."/>
            <person name="Shao F."/>
            <person name="Gao X."/>
        </authorList>
    </citation>
    <scope>NUCLEOTIDE SEQUENCE [LARGE SCALE GENOMIC DNA]</scope>
    <source>
        <strain evidence="10">GS077</strain>
    </source>
</reference>
<dbReference type="Gene3D" id="3.40.50.280">
    <property type="entry name" value="Cobalamin-binding domain"/>
    <property type="match status" value="1"/>
</dbReference>
<dbReference type="PANTHER" id="PTHR43409">
    <property type="entry name" value="ANAEROBIC MAGNESIUM-PROTOPORPHYRIN IX MONOMETHYL ESTER CYCLASE-RELATED"/>
    <property type="match status" value="1"/>
</dbReference>
<evidence type="ECO:0000313" key="10">
    <source>
        <dbReference type="Proteomes" id="UP001258434"/>
    </source>
</evidence>
<feature type="domain" description="Elp3/MiaA/NifB-like radical SAM core" evidence="6">
    <location>
        <begin position="258"/>
        <end position="480"/>
    </location>
</feature>
<dbReference type="Gene3D" id="3.80.30.20">
    <property type="entry name" value="tm_1862 like domain"/>
    <property type="match status" value="1"/>
</dbReference>
<dbReference type="RefSeq" id="WP_032571632.1">
    <property type="nucleotide sequence ID" value="NZ_BAABYZ010000001.1"/>
</dbReference>
<dbReference type="SFLD" id="SFLDS00029">
    <property type="entry name" value="Radical_SAM"/>
    <property type="match status" value="1"/>
</dbReference>
<evidence type="ECO:0000256" key="4">
    <source>
        <dbReference type="ARBA" id="ARBA00023004"/>
    </source>
</evidence>
<sequence>MKTILLNCLPPAMENCASPALSVLKHTLQNNGFKTDVLYWNLKLNSFLRNYLNFGDYIHRDDIYKLLPFYIHIAIEENDQELLNKLAYSVLYHKPEIHSKGIAYLYSYFYEQDKRLIHIIKECLQSINMKELLFVGFSAKFSQWIVATIIAKEIKKIYKKLPIIIGGFGTPQEAQTILKNFNCFDLSSWGEGENSTLLLAQHGFSEGVLNKIPHICYRNCNTITSNKAINTYINLNNVSFDMSDYFSQIKLHKLPLTLMIPIEASRGCNWGRCKFCFLNKGYKFRTKSVKSVKNEILNYIEKFNCTSIFFLDNNIVANDNIRFDTLLDELINVRQKYNDFSIKTAEVTTKGLTFELIKKMSLANFESVQIGYESPSNTILKSIKKNNTFASNLFFIKWALQFGINLSGINILRNLLEEDDDGIKEGINNLFYMRFILSSKKFHHNISFLSVSTSSRYFKFLESNKLLDNWSSNTSSLLSEKIINKKDKYILFEDYTKKTYNKLWDIFKNVETYYIENEYKYKFIKNHNIITYREFLNNELINELEFKENEEHWCILTISNKKIVSINNLLSSIKNSNMKIIEQAICELEAEGLIYVNDTKTEILSIVDTDRILY</sequence>
<proteinExistence type="predicted"/>
<evidence type="ECO:0000259" key="6">
    <source>
        <dbReference type="SMART" id="SM00729"/>
    </source>
</evidence>
<comment type="caution">
    <text evidence="8">The sequence shown here is derived from an EMBL/GenBank/DDBJ whole genome shotgun (WGS) entry which is preliminary data.</text>
</comment>
<dbReference type="CDD" id="cd01335">
    <property type="entry name" value="Radical_SAM"/>
    <property type="match status" value="1"/>
</dbReference>
<dbReference type="SFLD" id="SFLDG01082">
    <property type="entry name" value="B12-binding_domain_containing"/>
    <property type="match status" value="1"/>
</dbReference>
<dbReference type="Pfam" id="PF04055">
    <property type="entry name" value="Radical_SAM"/>
    <property type="match status" value="1"/>
</dbReference>
<dbReference type="InterPro" id="IPR051198">
    <property type="entry name" value="BchE-like"/>
</dbReference>